<dbReference type="PANTHER" id="PTHR33332">
    <property type="entry name" value="REVERSE TRANSCRIPTASE DOMAIN-CONTAINING PROTEIN"/>
    <property type="match status" value="1"/>
</dbReference>
<evidence type="ECO:0000313" key="1">
    <source>
        <dbReference type="EMBL" id="MXU96780.1"/>
    </source>
</evidence>
<sequence>MHVFLSFSILPQPNLTLHGTALTYTNEYKYLGVQINSDLSWRTHINTIIASANRILGYLSRRFKSASPVLKRLLYTTIVRPKLEYASSIWSPHQLILENKIESVQNCTVRFILSDYSRFSSVSAMKAQLDIPNLSVRRNISRLCLLHKIYYHPTLHHSLLHPPTYISPRFDHPCKIARPKCNSTAYLYSALPDAIVSWNDLPENIVTISDGILFRRVINNRLTNPHSPL</sequence>
<keyword evidence="1" id="KW-0540">Nuclease</keyword>
<organism evidence="1">
    <name type="scientific">Ixodes ricinus</name>
    <name type="common">Common tick</name>
    <name type="synonym">Acarus ricinus</name>
    <dbReference type="NCBI Taxonomy" id="34613"/>
    <lineage>
        <taxon>Eukaryota</taxon>
        <taxon>Metazoa</taxon>
        <taxon>Ecdysozoa</taxon>
        <taxon>Arthropoda</taxon>
        <taxon>Chelicerata</taxon>
        <taxon>Arachnida</taxon>
        <taxon>Acari</taxon>
        <taxon>Parasitiformes</taxon>
        <taxon>Ixodida</taxon>
        <taxon>Ixodoidea</taxon>
        <taxon>Ixodidae</taxon>
        <taxon>Ixodinae</taxon>
        <taxon>Ixodes</taxon>
    </lineage>
</organism>
<proteinExistence type="predicted"/>
<accession>A0A6B0V3F3</accession>
<protein>
    <submittedName>
        <fullName evidence="1">Putative endonuclease/reverse transcript</fullName>
    </submittedName>
</protein>
<keyword evidence="1" id="KW-0255">Endonuclease</keyword>
<reference evidence="1" key="1">
    <citation type="submission" date="2019-12" db="EMBL/GenBank/DDBJ databases">
        <title>An insight into the sialome of adult female Ixodes ricinus ticks feeding for 6 days.</title>
        <authorList>
            <person name="Perner J."/>
            <person name="Ribeiro J.M.C."/>
        </authorList>
    </citation>
    <scope>NUCLEOTIDE SEQUENCE</scope>
    <source>
        <strain evidence="1">Semi-engorged</strain>
        <tissue evidence="1">Salivary glands</tissue>
    </source>
</reference>
<dbReference type="EMBL" id="GIFC01014697">
    <property type="protein sequence ID" value="MXU96780.1"/>
    <property type="molecule type" value="Transcribed_RNA"/>
</dbReference>
<keyword evidence="1" id="KW-0378">Hydrolase</keyword>
<dbReference type="GO" id="GO:0004519">
    <property type="term" value="F:endonuclease activity"/>
    <property type="evidence" value="ECO:0007669"/>
    <property type="project" value="UniProtKB-KW"/>
</dbReference>
<dbReference type="AlphaFoldDB" id="A0A6B0V3F3"/>
<name>A0A6B0V3F3_IXORI</name>